<dbReference type="EMBL" id="JABANE010000113">
    <property type="protein sequence ID" value="NME71764.1"/>
    <property type="molecule type" value="Genomic_DNA"/>
</dbReference>
<comment type="caution">
    <text evidence="2">The sequence shown here is derived from an EMBL/GenBank/DDBJ whole genome shotgun (WGS) entry which is preliminary data.</text>
</comment>
<organism evidence="2 3">
    <name type="scientific">Flammeovirga aprica JL-4</name>
    <dbReference type="NCBI Taxonomy" id="694437"/>
    <lineage>
        <taxon>Bacteria</taxon>
        <taxon>Pseudomonadati</taxon>
        <taxon>Bacteroidota</taxon>
        <taxon>Cytophagia</taxon>
        <taxon>Cytophagales</taxon>
        <taxon>Flammeovirgaceae</taxon>
        <taxon>Flammeovirga</taxon>
    </lineage>
</organism>
<name>A0A7X9RZW5_9BACT</name>
<feature type="transmembrane region" description="Helical" evidence="1">
    <location>
        <begin position="12"/>
        <end position="30"/>
    </location>
</feature>
<dbReference type="RefSeq" id="WP_169659970.1">
    <property type="nucleotide sequence ID" value="NZ_JABANE010000113.1"/>
</dbReference>
<evidence type="ECO:0000313" key="2">
    <source>
        <dbReference type="EMBL" id="NME71764.1"/>
    </source>
</evidence>
<evidence type="ECO:0000313" key="3">
    <source>
        <dbReference type="Proteomes" id="UP000576082"/>
    </source>
</evidence>
<reference evidence="2 3" key="1">
    <citation type="submission" date="2020-04" db="EMBL/GenBank/DDBJ databases">
        <title>Flammeovirga sp. SR4, a novel species isolated from seawater.</title>
        <authorList>
            <person name="Wang X."/>
        </authorList>
    </citation>
    <scope>NUCLEOTIDE SEQUENCE [LARGE SCALE GENOMIC DNA]</scope>
    <source>
        <strain evidence="2 3">ATCC 23126</strain>
    </source>
</reference>
<protein>
    <submittedName>
        <fullName evidence="2">Uncharacterized protein</fullName>
    </submittedName>
</protein>
<keyword evidence="3" id="KW-1185">Reference proteome</keyword>
<dbReference type="AlphaFoldDB" id="A0A7X9RZW5"/>
<feature type="transmembrane region" description="Helical" evidence="1">
    <location>
        <begin position="89"/>
        <end position="107"/>
    </location>
</feature>
<keyword evidence="1" id="KW-0812">Transmembrane</keyword>
<proteinExistence type="predicted"/>
<sequence>MKKVKKIIVREAQYFFFALILIGAGALPFLTDHFSKEHQTTVAQNLSKNNITILNEGEIEVQQVQLSKSSFLDLDWSTPPKGDLSKMDLYFMYFAYVFLVLFFIYPVRYNIYILNYLLD</sequence>
<accession>A0A7X9RZW5</accession>
<dbReference type="Proteomes" id="UP000576082">
    <property type="component" value="Unassembled WGS sequence"/>
</dbReference>
<keyword evidence="1" id="KW-0472">Membrane</keyword>
<keyword evidence="1" id="KW-1133">Transmembrane helix</keyword>
<gene>
    <name evidence="2" type="ORF">HHU12_27615</name>
</gene>
<evidence type="ECO:0000256" key="1">
    <source>
        <dbReference type="SAM" id="Phobius"/>
    </source>
</evidence>